<keyword evidence="15" id="KW-1185">Reference proteome</keyword>
<feature type="compositionally biased region" description="Polar residues" evidence="12">
    <location>
        <begin position="277"/>
        <end position="288"/>
    </location>
</feature>
<evidence type="ECO:0000256" key="1">
    <source>
        <dbReference type="ARBA" id="ARBA00005443"/>
    </source>
</evidence>
<feature type="coiled-coil region" evidence="11">
    <location>
        <begin position="173"/>
        <end position="218"/>
    </location>
</feature>
<feature type="compositionally biased region" description="Polar residues" evidence="12">
    <location>
        <begin position="367"/>
        <end position="394"/>
    </location>
</feature>
<dbReference type="GO" id="GO:0005778">
    <property type="term" value="C:peroxisomal membrane"/>
    <property type="evidence" value="ECO:0007669"/>
    <property type="project" value="UniProtKB-SubCell"/>
</dbReference>
<dbReference type="RefSeq" id="XP_033667897.1">
    <property type="nucleotide sequence ID" value="XM_033806335.1"/>
</dbReference>
<dbReference type="PANTHER" id="PTHR23058">
    <property type="entry name" value="PEROXISOMAL MEMBRANE PROTEIN PEX14"/>
    <property type="match status" value="1"/>
</dbReference>
<evidence type="ECO:0000256" key="7">
    <source>
        <dbReference type="ARBA" id="ARBA00029502"/>
    </source>
</evidence>
<keyword evidence="6 10" id="KW-0576">Peroxisome</keyword>
<evidence type="ECO:0000313" key="15">
    <source>
        <dbReference type="Proteomes" id="UP000799537"/>
    </source>
</evidence>
<accession>A0A6A6CLC8</accession>
<comment type="function">
    <text evidence="10">Component of the PEX13-PEX14 docking complex, a translocon channel that specifically mediates the import of peroxisomal cargo proteins bound to PEX5 receptor. The PEX13-PEX14 docking complex forms a large import pore which can be opened to a diameter of about 9 nm. Mechanistically, PEX5 receptor along with cargo proteins associates with the PEX14 subunit of the PEX13-PEX14 docking complex in the cytosol, leading to the insertion of the receptor into the organelle membrane with the concomitant translocation of the cargo into the peroxisome matrix.</text>
</comment>
<proteinExistence type="inferred from homology"/>
<sequence>MVREDLVEGAVSFLQDPSVASAPVEQRVAFLRSKNLTQDEIDASLARVGQAPAPPNSQPPSIQYRQPPPQYGNGYQQQYGYPQNWQQPPPEAPRRDWRDYFIAATVMGGVGYGLYWTAKRYVYPLIAPPTPPQLEQDKASVDASFEKAFALLEQLATDTQELKDAEAARKERLDTALGEVESVISRMKQANEERELEAKRISREINEIRDQIPKAIEKEKELTDTRLKDLNVEMKSLKTLVANRMQTPSRATPSFASPSQQQQQSPIAGIPGVSGPVNGSSTPQSSAPAVQEPNGLHSQPPTNGVEANGAENTSTTTSTERSNSMPFSSAPNRDGAGTPYSRLLGNKAAIPSWQLAAKKKNEEQKADNASSGTATPVQNVGESGTVTEQVDGQS</sequence>
<dbReference type="AlphaFoldDB" id="A0A6A6CLC8"/>
<keyword evidence="11" id="KW-0175">Coiled coil</keyword>
<dbReference type="GO" id="GO:0005102">
    <property type="term" value="F:signaling receptor binding"/>
    <property type="evidence" value="ECO:0007669"/>
    <property type="project" value="TreeGrafter"/>
</dbReference>
<evidence type="ECO:0000256" key="12">
    <source>
        <dbReference type="SAM" id="MobiDB-lite"/>
    </source>
</evidence>
<feature type="region of interest" description="Disordered" evidence="12">
    <location>
        <begin position="246"/>
        <end position="343"/>
    </location>
</feature>
<dbReference type="EMBL" id="ML993594">
    <property type="protein sequence ID" value="KAF2167008.1"/>
    <property type="molecule type" value="Genomic_DNA"/>
</dbReference>
<comment type="subcellular location">
    <subcellularLocation>
        <location evidence="9 10">Peroxisome membrane</location>
    </subcellularLocation>
</comment>
<feature type="compositionally biased region" description="Low complexity" evidence="12">
    <location>
        <begin position="253"/>
        <end position="271"/>
    </location>
</feature>
<feature type="compositionally biased region" description="Low complexity" evidence="12">
    <location>
        <begin position="311"/>
        <end position="324"/>
    </location>
</feature>
<evidence type="ECO:0000256" key="6">
    <source>
        <dbReference type="ARBA" id="ARBA00023140"/>
    </source>
</evidence>
<evidence type="ECO:0000256" key="8">
    <source>
        <dbReference type="ARBA" id="ARBA00029691"/>
    </source>
</evidence>
<dbReference type="Gene3D" id="1.10.10.10">
    <property type="entry name" value="Winged helix-like DNA-binding domain superfamily/Winged helix DNA-binding domain"/>
    <property type="match status" value="1"/>
</dbReference>
<dbReference type="GO" id="GO:1990429">
    <property type="term" value="C:peroxisomal importomer complex"/>
    <property type="evidence" value="ECO:0007669"/>
    <property type="project" value="TreeGrafter"/>
</dbReference>
<dbReference type="GO" id="GO:0016560">
    <property type="term" value="P:protein import into peroxisome matrix, docking"/>
    <property type="evidence" value="ECO:0007669"/>
    <property type="project" value="UniProtKB-UniRule"/>
</dbReference>
<dbReference type="InterPro" id="IPR006785">
    <property type="entry name" value="Pex14_N"/>
</dbReference>
<dbReference type="OrthoDB" id="5549158at2759"/>
<evidence type="ECO:0000256" key="2">
    <source>
        <dbReference type="ARBA" id="ARBA00022448"/>
    </source>
</evidence>
<dbReference type="GeneID" id="54559607"/>
<evidence type="ECO:0000256" key="9">
    <source>
        <dbReference type="ARBA" id="ARBA00046271"/>
    </source>
</evidence>
<dbReference type="PANTHER" id="PTHR23058:SF0">
    <property type="entry name" value="PEROXISOMAL MEMBRANE PROTEIN PEX14"/>
    <property type="match status" value="1"/>
</dbReference>
<gene>
    <name evidence="14" type="ORF">M409DRAFT_22447</name>
</gene>
<keyword evidence="3 10" id="KW-0653">Protein transport</keyword>
<feature type="domain" description="Peroxisome membrane anchor protein Pex14p N-terminal" evidence="13">
    <location>
        <begin position="3"/>
        <end position="47"/>
    </location>
</feature>
<organism evidence="14 15">
    <name type="scientific">Zasmidium cellare ATCC 36951</name>
    <dbReference type="NCBI Taxonomy" id="1080233"/>
    <lineage>
        <taxon>Eukaryota</taxon>
        <taxon>Fungi</taxon>
        <taxon>Dikarya</taxon>
        <taxon>Ascomycota</taxon>
        <taxon>Pezizomycotina</taxon>
        <taxon>Dothideomycetes</taxon>
        <taxon>Dothideomycetidae</taxon>
        <taxon>Mycosphaerellales</taxon>
        <taxon>Mycosphaerellaceae</taxon>
        <taxon>Zasmidium</taxon>
    </lineage>
</organism>
<name>A0A6A6CLC8_ZASCE</name>
<evidence type="ECO:0000256" key="3">
    <source>
        <dbReference type="ARBA" id="ARBA00022927"/>
    </source>
</evidence>
<comment type="similarity">
    <text evidence="1 10">Belongs to the peroxin-14 family.</text>
</comment>
<dbReference type="InterPro" id="IPR025655">
    <property type="entry name" value="PEX14"/>
</dbReference>
<evidence type="ECO:0000259" key="13">
    <source>
        <dbReference type="Pfam" id="PF04695"/>
    </source>
</evidence>
<evidence type="ECO:0000313" key="14">
    <source>
        <dbReference type="EMBL" id="KAF2167008.1"/>
    </source>
</evidence>
<evidence type="ECO:0000256" key="4">
    <source>
        <dbReference type="ARBA" id="ARBA00023010"/>
    </source>
</evidence>
<evidence type="ECO:0000256" key="11">
    <source>
        <dbReference type="SAM" id="Coils"/>
    </source>
</evidence>
<dbReference type="InterPro" id="IPR036388">
    <property type="entry name" value="WH-like_DNA-bd_sf"/>
</dbReference>
<dbReference type="Proteomes" id="UP000799537">
    <property type="component" value="Unassembled WGS sequence"/>
</dbReference>
<feature type="region of interest" description="Disordered" evidence="12">
    <location>
        <begin position="43"/>
        <end position="93"/>
    </location>
</feature>
<evidence type="ECO:0000256" key="10">
    <source>
        <dbReference type="RuleBase" id="RU367032"/>
    </source>
</evidence>
<reference evidence="14" key="1">
    <citation type="journal article" date="2020" name="Stud. Mycol.">
        <title>101 Dothideomycetes genomes: a test case for predicting lifestyles and emergence of pathogens.</title>
        <authorList>
            <person name="Haridas S."/>
            <person name="Albert R."/>
            <person name="Binder M."/>
            <person name="Bloem J."/>
            <person name="Labutti K."/>
            <person name="Salamov A."/>
            <person name="Andreopoulos B."/>
            <person name="Baker S."/>
            <person name="Barry K."/>
            <person name="Bills G."/>
            <person name="Bluhm B."/>
            <person name="Cannon C."/>
            <person name="Castanera R."/>
            <person name="Culley D."/>
            <person name="Daum C."/>
            <person name="Ezra D."/>
            <person name="Gonzalez J."/>
            <person name="Henrissat B."/>
            <person name="Kuo A."/>
            <person name="Liang C."/>
            <person name="Lipzen A."/>
            <person name="Lutzoni F."/>
            <person name="Magnuson J."/>
            <person name="Mondo S."/>
            <person name="Nolan M."/>
            <person name="Ohm R."/>
            <person name="Pangilinan J."/>
            <person name="Park H.-J."/>
            <person name="Ramirez L."/>
            <person name="Alfaro M."/>
            <person name="Sun H."/>
            <person name="Tritt A."/>
            <person name="Yoshinaga Y."/>
            <person name="Zwiers L.-H."/>
            <person name="Turgeon B."/>
            <person name="Goodwin S."/>
            <person name="Spatafora J."/>
            <person name="Crous P."/>
            <person name="Grigoriev I."/>
        </authorList>
    </citation>
    <scope>NUCLEOTIDE SEQUENCE</scope>
    <source>
        <strain evidence="14">ATCC 36951</strain>
    </source>
</reference>
<evidence type="ECO:0000256" key="5">
    <source>
        <dbReference type="ARBA" id="ARBA00023136"/>
    </source>
</evidence>
<protein>
    <recommendedName>
        <fullName evidence="7 10">Peroxisomal membrane protein PEX14</fullName>
    </recommendedName>
    <alternativeName>
        <fullName evidence="8 10">Peroxin-14</fullName>
    </alternativeName>
</protein>
<feature type="compositionally biased region" description="Low complexity" evidence="12">
    <location>
        <begin position="59"/>
        <end position="86"/>
    </location>
</feature>
<keyword evidence="2 10" id="KW-0813">Transport</keyword>
<keyword evidence="4" id="KW-0811">Translocation</keyword>
<feature type="region of interest" description="Disordered" evidence="12">
    <location>
        <begin position="357"/>
        <end position="394"/>
    </location>
</feature>
<keyword evidence="5 10" id="KW-0472">Membrane</keyword>
<dbReference type="Pfam" id="PF04695">
    <property type="entry name" value="Pex14_N"/>
    <property type="match status" value="1"/>
</dbReference>